<evidence type="ECO:0000313" key="3">
    <source>
        <dbReference type="EMBL" id="TCI08048.1"/>
    </source>
</evidence>
<evidence type="ECO:0000256" key="2">
    <source>
        <dbReference type="SAM" id="Phobius"/>
    </source>
</evidence>
<evidence type="ECO:0000313" key="4">
    <source>
        <dbReference type="Proteomes" id="UP000291822"/>
    </source>
</evidence>
<evidence type="ECO:0000256" key="1">
    <source>
        <dbReference type="SAM" id="MobiDB-lite"/>
    </source>
</evidence>
<feature type="region of interest" description="Disordered" evidence="1">
    <location>
        <begin position="54"/>
        <end position="74"/>
    </location>
</feature>
<keyword evidence="2" id="KW-0812">Transmembrane</keyword>
<proteinExistence type="predicted"/>
<keyword evidence="4" id="KW-1185">Reference proteome</keyword>
<feature type="compositionally biased region" description="Polar residues" evidence="1">
    <location>
        <begin position="64"/>
        <end position="74"/>
    </location>
</feature>
<dbReference type="NCBIfam" id="NF045611">
    <property type="entry name" value="small_CydP"/>
    <property type="match status" value="1"/>
</dbReference>
<organism evidence="3 4">
    <name type="scientific">Dyella soli</name>
    <dbReference type="NCBI Taxonomy" id="522319"/>
    <lineage>
        <taxon>Bacteria</taxon>
        <taxon>Pseudomonadati</taxon>
        <taxon>Pseudomonadota</taxon>
        <taxon>Gammaproteobacteria</taxon>
        <taxon>Lysobacterales</taxon>
        <taxon>Rhodanobacteraceae</taxon>
        <taxon>Dyella</taxon>
    </lineage>
</organism>
<name>A0A4R0YKU7_9GAMM</name>
<dbReference type="AlphaFoldDB" id="A0A4R0YKU7"/>
<comment type="caution">
    <text evidence="3">The sequence shown here is derived from an EMBL/GenBank/DDBJ whole genome shotgun (WGS) entry which is preliminary data.</text>
</comment>
<keyword evidence="2" id="KW-1133">Transmembrane helix</keyword>
<dbReference type="EMBL" id="SJTG01000004">
    <property type="protein sequence ID" value="TCI08048.1"/>
    <property type="molecule type" value="Genomic_DNA"/>
</dbReference>
<dbReference type="Proteomes" id="UP000291822">
    <property type="component" value="Unassembled WGS sequence"/>
</dbReference>
<sequence>MSSPQVLEVSAPDDRTLRRLARKLILLVIAKIVVLTAIWWIAIAPHPRPDTRPAAIEQLLAPAHSSTATNTGHP</sequence>
<feature type="transmembrane region" description="Helical" evidence="2">
    <location>
        <begin position="24"/>
        <end position="43"/>
    </location>
</feature>
<keyword evidence="2" id="KW-0472">Membrane</keyword>
<gene>
    <name evidence="3" type="ORF">EZM97_25645</name>
</gene>
<protein>
    <submittedName>
        <fullName evidence="3">Uncharacterized protein</fullName>
    </submittedName>
</protein>
<dbReference type="RefSeq" id="WP_131152009.1">
    <property type="nucleotide sequence ID" value="NZ_SJTG01000004.1"/>
</dbReference>
<accession>A0A4R0YKU7</accession>
<reference evidence="3 4" key="1">
    <citation type="submission" date="2019-02" db="EMBL/GenBank/DDBJ databases">
        <title>Dyella amyloliquefaciens sp. nov., isolated from forest soil.</title>
        <authorList>
            <person name="Gao Z.-H."/>
            <person name="Qiu L.-H."/>
        </authorList>
    </citation>
    <scope>NUCLEOTIDE SEQUENCE [LARGE SCALE GENOMIC DNA]</scope>
    <source>
        <strain evidence="3 4">KACC 12747</strain>
    </source>
</reference>
<dbReference type="InterPro" id="IPR054636">
    <property type="entry name" value="CydP"/>
</dbReference>